<comment type="similarity">
    <text evidence="1">Belongs to the eIF-2-alpha family.</text>
</comment>
<keyword evidence="3" id="KW-0648">Protein biosynthesis</keyword>
<dbReference type="CDD" id="cd04452">
    <property type="entry name" value="S1_IF2_alpha"/>
    <property type="match status" value="1"/>
</dbReference>
<evidence type="ECO:0000313" key="7">
    <source>
        <dbReference type="Proteomes" id="UP000282087"/>
    </source>
</evidence>
<evidence type="ECO:0000256" key="1">
    <source>
        <dbReference type="ARBA" id="ARBA00007223"/>
    </source>
</evidence>
<dbReference type="STRING" id="542832.A0A3M6VST1"/>
<protein>
    <recommendedName>
        <fullName evidence="4">S1 motif domain-containing protein</fullName>
    </recommendedName>
</protein>
<keyword evidence="2" id="KW-0396">Initiation factor</keyword>
<dbReference type="PROSITE" id="PS50126">
    <property type="entry name" value="S1"/>
    <property type="match status" value="1"/>
</dbReference>
<sequence>MAETLNSVAVVSGEETSQAQEILHLQCRFYEQKFPEIDELVMVNVRSIAEMGAYVSLLEYNNIEGMILLSELSRRRIRSINKLIRVGKNEVVMVLRVDKEKGYIDLSKRRVSPEDIAKCEERYNKAKTVHGVLRQVAQENQIKIEDLYAKVAWPLYKKFKIETVNDDEKKIEYVHCYDVFKMGITDDAVFEELDVSSEILTALKTQIRRRLTPQPIKIRADIEVTCFTYEGIEAIRSALQAGQDVGTEDVPVKVKLIAPPMYVMTTSTLDKQKGIQKLQEAIEMVREHITAKKGTMSVKMEPKVVSVNEEKEFLQMIEKLENENRLVDGDAPED</sequence>
<feature type="domain" description="S1 motif" evidence="4">
    <location>
        <begin position="38"/>
        <end position="109"/>
    </location>
</feature>
<dbReference type="Pfam" id="PF07541">
    <property type="entry name" value="EIF_2_alpha"/>
    <property type="match status" value="1"/>
</dbReference>
<dbReference type="FunFam" id="2.40.50.140:FF:000795">
    <property type="entry name" value="Eukaryotic translation initiation factor 2 subunit 1"/>
    <property type="match status" value="1"/>
</dbReference>
<dbReference type="SUPFAM" id="SSF50249">
    <property type="entry name" value="Nucleic acid-binding proteins"/>
    <property type="match status" value="1"/>
</dbReference>
<dbReference type="PANTHER" id="PTHR10602">
    <property type="entry name" value="EUKARYOTIC TRANSLATION INITIATION FACTOR 2 SUBUNIT 1"/>
    <property type="match status" value="1"/>
</dbReference>
<dbReference type="InterPro" id="IPR003029">
    <property type="entry name" value="S1_domain"/>
</dbReference>
<dbReference type="FunFam" id="1.10.150.190:FF:000004">
    <property type="entry name" value="Eukaryotic translation initiation factor 2 subunit 1"/>
    <property type="match status" value="1"/>
</dbReference>
<dbReference type="Gene3D" id="1.10.150.190">
    <property type="entry name" value="Translation initiation factor 2, subunit 1, domain 2"/>
    <property type="match status" value="1"/>
</dbReference>
<dbReference type="SUPFAM" id="SSF110993">
    <property type="entry name" value="eIF-2-alpha, C-terminal domain"/>
    <property type="match status" value="1"/>
</dbReference>
<dbReference type="InterPro" id="IPR024055">
    <property type="entry name" value="TIF2_asu_C"/>
</dbReference>
<dbReference type="GO" id="GO:0003743">
    <property type="term" value="F:translation initiation factor activity"/>
    <property type="evidence" value="ECO:0007669"/>
    <property type="project" value="UniProtKB-KW"/>
</dbReference>
<dbReference type="FunFam" id="3.30.70.1130:FF:000001">
    <property type="entry name" value="Eukaryotic translation initiation factor 2 subunit 1"/>
    <property type="match status" value="1"/>
</dbReference>
<evidence type="ECO:0000313" key="6">
    <source>
        <dbReference type="EMBL" id="RQM18720.1"/>
    </source>
</evidence>
<reference evidence="7 8" key="1">
    <citation type="submission" date="2018-06" db="EMBL/GenBank/DDBJ databases">
        <title>Comparative genomics of downy mildews reveals potential adaptations to biotrophy.</title>
        <authorList>
            <person name="Fletcher K."/>
            <person name="Klosterman S.J."/>
            <person name="Derevnina L."/>
            <person name="Martin F."/>
            <person name="Koike S."/>
            <person name="Reyes Chin-Wo S."/>
            <person name="Mou B."/>
            <person name="Michelmore R."/>
        </authorList>
    </citation>
    <scope>NUCLEOTIDE SEQUENCE [LARGE SCALE GENOMIC DNA]</scope>
    <source>
        <strain evidence="6 8">R13</strain>
        <strain evidence="5 7">R14</strain>
    </source>
</reference>
<dbReference type="PANTHER" id="PTHR10602:SF0">
    <property type="entry name" value="EUKARYOTIC TRANSLATION INITIATION FACTOR 2 SUBUNIT 1"/>
    <property type="match status" value="1"/>
</dbReference>
<dbReference type="AlphaFoldDB" id="A0A3M6VST1"/>
<dbReference type="Gene3D" id="2.40.50.140">
    <property type="entry name" value="Nucleic acid-binding proteins"/>
    <property type="match status" value="1"/>
</dbReference>
<dbReference type="VEuPathDB" id="FungiDB:DD237_000901"/>
<dbReference type="EMBL" id="QLLG01000037">
    <property type="protein sequence ID" value="RMX69081.1"/>
    <property type="molecule type" value="Genomic_DNA"/>
</dbReference>
<dbReference type="InterPro" id="IPR012340">
    <property type="entry name" value="NA-bd_OB-fold"/>
</dbReference>
<evidence type="ECO:0000259" key="4">
    <source>
        <dbReference type="PROSITE" id="PS50126"/>
    </source>
</evidence>
<dbReference type="SUPFAM" id="SSF116742">
    <property type="entry name" value="eIF2alpha middle domain-like"/>
    <property type="match status" value="1"/>
</dbReference>
<organism evidence="5 7">
    <name type="scientific">Peronospora effusa</name>
    <dbReference type="NCBI Taxonomy" id="542832"/>
    <lineage>
        <taxon>Eukaryota</taxon>
        <taxon>Sar</taxon>
        <taxon>Stramenopiles</taxon>
        <taxon>Oomycota</taxon>
        <taxon>Peronosporomycetes</taxon>
        <taxon>Peronosporales</taxon>
        <taxon>Peronosporaceae</taxon>
        <taxon>Peronospora</taxon>
    </lineage>
</organism>
<dbReference type="InterPro" id="IPR044126">
    <property type="entry name" value="S1_IF2_alpha"/>
</dbReference>
<proteinExistence type="inferred from homology"/>
<dbReference type="GO" id="GO:0005850">
    <property type="term" value="C:eukaryotic translation initiation factor 2 complex"/>
    <property type="evidence" value="ECO:0007669"/>
    <property type="project" value="TreeGrafter"/>
</dbReference>
<dbReference type="Proteomes" id="UP000286097">
    <property type="component" value="Unassembled WGS sequence"/>
</dbReference>
<accession>A0A3M6VST1</accession>
<dbReference type="InterPro" id="IPR011488">
    <property type="entry name" value="TIF_2_asu"/>
</dbReference>
<evidence type="ECO:0000256" key="2">
    <source>
        <dbReference type="ARBA" id="ARBA00022540"/>
    </source>
</evidence>
<evidence type="ECO:0000313" key="8">
    <source>
        <dbReference type="Proteomes" id="UP000286097"/>
    </source>
</evidence>
<keyword evidence="7" id="KW-1185">Reference proteome</keyword>
<evidence type="ECO:0000256" key="3">
    <source>
        <dbReference type="ARBA" id="ARBA00022917"/>
    </source>
</evidence>
<dbReference type="InterPro" id="IPR024054">
    <property type="entry name" value="TIF2_asu_middle_sf"/>
</dbReference>
<dbReference type="Proteomes" id="UP000282087">
    <property type="component" value="Unassembled WGS sequence"/>
</dbReference>
<evidence type="ECO:0000313" key="5">
    <source>
        <dbReference type="EMBL" id="RMX69081.1"/>
    </source>
</evidence>
<dbReference type="Pfam" id="PF00575">
    <property type="entry name" value="S1"/>
    <property type="match status" value="1"/>
</dbReference>
<name>A0A3M6VST1_9STRA</name>
<dbReference type="GO" id="GO:0043022">
    <property type="term" value="F:ribosome binding"/>
    <property type="evidence" value="ECO:0007669"/>
    <property type="project" value="TreeGrafter"/>
</dbReference>
<gene>
    <name evidence="6" type="ORF">DD237_000901</name>
    <name evidence="5" type="ORF">DD238_001933</name>
</gene>
<dbReference type="SMART" id="SM00316">
    <property type="entry name" value="S1"/>
    <property type="match status" value="1"/>
</dbReference>
<dbReference type="Gene3D" id="3.30.70.1130">
    <property type="entry name" value="EIF_2_alpha"/>
    <property type="match status" value="1"/>
</dbReference>
<comment type="caution">
    <text evidence="5">The sequence shown here is derived from an EMBL/GenBank/DDBJ whole genome shotgun (WGS) entry which is preliminary data.</text>
</comment>
<dbReference type="GO" id="GO:0003723">
    <property type="term" value="F:RNA binding"/>
    <property type="evidence" value="ECO:0007669"/>
    <property type="project" value="InterPro"/>
</dbReference>
<dbReference type="GO" id="GO:0033290">
    <property type="term" value="C:eukaryotic 48S preinitiation complex"/>
    <property type="evidence" value="ECO:0007669"/>
    <property type="project" value="TreeGrafter"/>
</dbReference>
<dbReference type="EMBL" id="QKXF01000022">
    <property type="protein sequence ID" value="RQM18720.1"/>
    <property type="molecule type" value="Genomic_DNA"/>
</dbReference>